<accession>A0A8B6X1B3</accession>
<organism evidence="3 4">
    <name type="scientific">Derxia gummosa DSM 723</name>
    <dbReference type="NCBI Taxonomy" id="1121388"/>
    <lineage>
        <taxon>Bacteria</taxon>
        <taxon>Pseudomonadati</taxon>
        <taxon>Pseudomonadota</taxon>
        <taxon>Betaproteobacteria</taxon>
        <taxon>Burkholderiales</taxon>
        <taxon>Alcaligenaceae</taxon>
        <taxon>Derxia</taxon>
    </lineage>
</organism>
<dbReference type="Proteomes" id="UP000675920">
    <property type="component" value="Unplaced"/>
</dbReference>
<evidence type="ECO:0000256" key="2">
    <source>
        <dbReference type="SAM" id="SignalP"/>
    </source>
</evidence>
<feature type="compositionally biased region" description="Low complexity" evidence="1">
    <location>
        <begin position="75"/>
        <end position="104"/>
    </location>
</feature>
<keyword evidence="3" id="KW-1185">Reference proteome</keyword>
<protein>
    <submittedName>
        <fullName evidence="4">Uncharacterized protein</fullName>
    </submittedName>
</protein>
<reference evidence="4" key="1">
    <citation type="submission" date="2025-08" db="UniProtKB">
        <authorList>
            <consortium name="RefSeq"/>
        </authorList>
    </citation>
    <scope>IDENTIFICATION</scope>
</reference>
<feature type="chain" id="PRO_5034294000" evidence="2">
    <location>
        <begin position="19"/>
        <end position="830"/>
    </location>
</feature>
<feature type="region of interest" description="Disordered" evidence="1">
    <location>
        <begin position="49"/>
        <end position="104"/>
    </location>
</feature>
<proteinExistence type="predicted"/>
<feature type="signal peptide" evidence="2">
    <location>
        <begin position="1"/>
        <end position="18"/>
    </location>
</feature>
<keyword evidence="2" id="KW-0732">Signal</keyword>
<evidence type="ECO:0000313" key="3">
    <source>
        <dbReference type="Proteomes" id="UP000675920"/>
    </source>
</evidence>
<dbReference type="OrthoDB" id="9771116at2"/>
<dbReference type="RefSeq" id="WP_028310385.1">
    <property type="nucleotide sequence ID" value="NZ_AXWS01000007.1"/>
</dbReference>
<dbReference type="Gene3D" id="3.20.20.80">
    <property type="entry name" value="Glycosidases"/>
    <property type="match status" value="1"/>
</dbReference>
<name>A0A8B6X1B3_9BURK</name>
<sequence length="830" mass="91677">MRQGQQLPAVRWVFTAIAAGLLAACGGGGDSSAGGASAAISVAHVDPAASDVPEHAADASELPATTEPAARAGDAEPVATDDAPVDAAEAGPADDATDTAAPAARAVAAATGTAPAAWQTAVTQWRPLAESDISIAPGSALDFTSIMSRYASRDRSLCANWSMATLILPSTDAEMNALVAEVKRRGYNFVRMQSLDASLLTRARSTDREFDPVKLDKFFRLTAALSRAGVRYSVDIYSGDASYMKAATLNAIGWDKGKLRLLYDERFMDDWKGAVDTILGKTNPYLKKPLALDTRLRLVIGVNEGGIAFKGGFQRRFEPELAAPWNRWLADHYGSTAAWRAAWGSVATTTEDPSAGNVAMPGFDTRGDIRGQDFARFMNALETGLLKRMTDYLRAKGYTGFVSHMNVRNSWQEDFSREAGNAITYNAYHDHPSSYGLGATIRDESVFDGQFNYLRHAALHRYLDRPFYLTEGSQVFWNRWRREYALAGAYASHQGWEGLCSFGFTHDSLRYDPNTIWLTRRYVESFQMWGDPILIGVDRINNFLYRRGDVSEGTKPLGYVMRPKEAYAVPTLQPWNMNFGVFASKRAFLHQIGLLPESKFDASGNWIGGTKPYTWLSDPLRVREEYQPTPRKAYANVSLIDAQWYEAAARDREAGHLPASNKTNAPADIVQSDNAQLLWEMRERRARVITAKSELITWGDTPAIGRVLRVMPQSSPNSLVSIHTLDDKSIGSSSHMLLVHLSDARNTDMKFSDATEKTITDWGHLPVILRGSIVSARLIRGGAWKLYALDMRGNRIEERPITHPSTTTIEFTLDNTTGSQPVMYYELVKQ</sequence>
<evidence type="ECO:0000256" key="1">
    <source>
        <dbReference type="SAM" id="MobiDB-lite"/>
    </source>
</evidence>
<dbReference type="PROSITE" id="PS51257">
    <property type="entry name" value="PROKAR_LIPOPROTEIN"/>
    <property type="match status" value="1"/>
</dbReference>
<dbReference type="SUPFAM" id="SSF51445">
    <property type="entry name" value="(Trans)glycosidases"/>
    <property type="match status" value="1"/>
</dbReference>
<evidence type="ECO:0000313" key="4">
    <source>
        <dbReference type="RefSeq" id="WP_028310385.1"/>
    </source>
</evidence>
<dbReference type="AlphaFoldDB" id="A0A8B6X1B3"/>
<dbReference type="InterPro" id="IPR017853">
    <property type="entry name" value="GH"/>
</dbReference>